<dbReference type="InterPro" id="IPR007110">
    <property type="entry name" value="Ig-like_dom"/>
</dbReference>
<keyword evidence="5" id="KW-1185">Reference proteome</keyword>
<dbReference type="Proteomes" id="UP000625711">
    <property type="component" value="Unassembled WGS sequence"/>
</dbReference>
<name>A0A834HTW1_RHYFE</name>
<dbReference type="InterPro" id="IPR013783">
    <property type="entry name" value="Ig-like_fold"/>
</dbReference>
<organism evidence="4 5">
    <name type="scientific">Rhynchophorus ferrugineus</name>
    <name type="common">Red palm weevil</name>
    <name type="synonym">Curculio ferrugineus</name>
    <dbReference type="NCBI Taxonomy" id="354439"/>
    <lineage>
        <taxon>Eukaryota</taxon>
        <taxon>Metazoa</taxon>
        <taxon>Ecdysozoa</taxon>
        <taxon>Arthropoda</taxon>
        <taxon>Hexapoda</taxon>
        <taxon>Insecta</taxon>
        <taxon>Pterygota</taxon>
        <taxon>Neoptera</taxon>
        <taxon>Endopterygota</taxon>
        <taxon>Coleoptera</taxon>
        <taxon>Polyphaga</taxon>
        <taxon>Cucujiformia</taxon>
        <taxon>Curculionidae</taxon>
        <taxon>Dryophthorinae</taxon>
        <taxon>Rhynchophorus</taxon>
    </lineage>
</organism>
<evidence type="ECO:0000313" key="5">
    <source>
        <dbReference type="Proteomes" id="UP000625711"/>
    </source>
</evidence>
<evidence type="ECO:0000313" key="4">
    <source>
        <dbReference type="EMBL" id="KAF7267864.1"/>
    </source>
</evidence>
<dbReference type="EMBL" id="JAACXV010014377">
    <property type="protein sequence ID" value="KAF7267864.1"/>
    <property type="molecule type" value="Genomic_DNA"/>
</dbReference>
<proteinExistence type="predicted"/>
<comment type="caution">
    <text evidence="4">The sequence shown here is derived from an EMBL/GenBank/DDBJ whole genome shotgun (WGS) entry which is preliminary data.</text>
</comment>
<evidence type="ECO:0000256" key="1">
    <source>
        <dbReference type="SAM" id="Phobius"/>
    </source>
</evidence>
<keyword evidence="1" id="KW-0472">Membrane</keyword>
<reference evidence="4" key="1">
    <citation type="submission" date="2020-08" db="EMBL/GenBank/DDBJ databases">
        <title>Genome sequencing and assembly of the red palm weevil Rhynchophorus ferrugineus.</title>
        <authorList>
            <person name="Dias G.B."/>
            <person name="Bergman C.M."/>
            <person name="Manee M."/>
        </authorList>
    </citation>
    <scope>NUCLEOTIDE SEQUENCE</scope>
    <source>
        <strain evidence="4">AA-2017</strain>
        <tissue evidence="4">Whole larva</tissue>
    </source>
</reference>
<feature type="domain" description="Ig-like" evidence="3">
    <location>
        <begin position="37"/>
        <end position="119"/>
    </location>
</feature>
<feature type="chain" id="PRO_5032344055" description="Ig-like domain-containing protein" evidence="2">
    <location>
        <begin position="19"/>
        <end position="287"/>
    </location>
</feature>
<evidence type="ECO:0000256" key="2">
    <source>
        <dbReference type="SAM" id="SignalP"/>
    </source>
</evidence>
<accession>A0A834HTW1</accession>
<evidence type="ECO:0000259" key="3">
    <source>
        <dbReference type="PROSITE" id="PS50835"/>
    </source>
</evidence>
<keyword evidence="1" id="KW-1133">Transmembrane helix</keyword>
<dbReference type="OrthoDB" id="6244905at2759"/>
<sequence>MIGAVCCYMWLMVAAARGQNLAIDEDLTNYLPYYNEPKVEVMRVKVGTPINLRCPKRGEWEYKACQTSIVCDTRDSVRPEVNRNWRKLLNGDHLKLSATTGKHRGVYRCIDKTDKQTISKVVQIEVVENYVGYPPTVESLKITNITGQFNLEYTIRCNVSSVVPPTIIWFKRCSGHKCDVNYDSICYCHLNETTPVLHLGSTHIAVSEYGKDYRNVSIEVPVTDGPSRHRGTSFSLLFLVPLHFLFIPLAVWLCHARRKRRIKQTEQQKKLLRLNIPKSNPEELLCL</sequence>
<dbReference type="PROSITE" id="PS50835">
    <property type="entry name" value="IG_LIKE"/>
    <property type="match status" value="1"/>
</dbReference>
<feature type="transmembrane region" description="Helical" evidence="1">
    <location>
        <begin position="234"/>
        <end position="254"/>
    </location>
</feature>
<dbReference type="AlphaFoldDB" id="A0A834HTW1"/>
<keyword evidence="1" id="KW-0812">Transmembrane</keyword>
<protein>
    <recommendedName>
        <fullName evidence="3">Ig-like domain-containing protein</fullName>
    </recommendedName>
</protein>
<keyword evidence="2" id="KW-0732">Signal</keyword>
<gene>
    <name evidence="4" type="ORF">GWI33_018946</name>
</gene>
<dbReference type="Gene3D" id="2.60.40.10">
    <property type="entry name" value="Immunoglobulins"/>
    <property type="match status" value="1"/>
</dbReference>
<feature type="signal peptide" evidence="2">
    <location>
        <begin position="1"/>
        <end position="18"/>
    </location>
</feature>